<proteinExistence type="predicted"/>
<reference evidence="1" key="1">
    <citation type="submission" date="2020-07" db="EMBL/GenBank/DDBJ databases">
        <authorList>
            <person name="Nieuwenhuis M."/>
            <person name="Van De Peppel L.J.J."/>
        </authorList>
    </citation>
    <scope>NUCLEOTIDE SEQUENCE</scope>
    <source>
        <strain evidence="1">AP01</strain>
        <tissue evidence="1">Mycelium</tissue>
    </source>
</reference>
<feature type="non-terminal residue" evidence="1">
    <location>
        <position position="142"/>
    </location>
</feature>
<organism evidence="1 2">
    <name type="scientific">Asterophora parasitica</name>
    <dbReference type="NCBI Taxonomy" id="117018"/>
    <lineage>
        <taxon>Eukaryota</taxon>
        <taxon>Fungi</taxon>
        <taxon>Dikarya</taxon>
        <taxon>Basidiomycota</taxon>
        <taxon>Agaricomycotina</taxon>
        <taxon>Agaricomycetes</taxon>
        <taxon>Agaricomycetidae</taxon>
        <taxon>Agaricales</taxon>
        <taxon>Tricholomatineae</taxon>
        <taxon>Lyophyllaceae</taxon>
        <taxon>Asterophora</taxon>
    </lineage>
</organism>
<reference evidence="1" key="2">
    <citation type="submission" date="2021-10" db="EMBL/GenBank/DDBJ databases">
        <title>Phylogenomics reveals ancestral predisposition of the termite-cultivated fungus Termitomyces towards a domesticated lifestyle.</title>
        <authorList>
            <person name="Auxier B."/>
            <person name="Grum-Grzhimaylo A."/>
            <person name="Cardenas M.E."/>
            <person name="Lodge J.D."/>
            <person name="Laessoe T."/>
            <person name="Pedersen O."/>
            <person name="Smith M.E."/>
            <person name="Kuyper T.W."/>
            <person name="Franco-Molano E.A."/>
            <person name="Baroni T.J."/>
            <person name="Aanen D.K."/>
        </authorList>
    </citation>
    <scope>NUCLEOTIDE SEQUENCE</scope>
    <source>
        <strain evidence="1">AP01</strain>
        <tissue evidence="1">Mycelium</tissue>
    </source>
</reference>
<accession>A0A9P7FM73</accession>
<dbReference type="EMBL" id="JABCKV010003822">
    <property type="protein sequence ID" value="KAG5634367.1"/>
    <property type="molecule type" value="Genomic_DNA"/>
</dbReference>
<name>A0A9P7FM73_9AGAR</name>
<evidence type="ECO:0000313" key="1">
    <source>
        <dbReference type="EMBL" id="KAG5634367.1"/>
    </source>
</evidence>
<gene>
    <name evidence="1" type="ORF">DXG03_005948</name>
</gene>
<keyword evidence="2" id="KW-1185">Reference proteome</keyword>
<evidence type="ECO:0000313" key="2">
    <source>
        <dbReference type="Proteomes" id="UP000775547"/>
    </source>
</evidence>
<sequence length="142" mass="16009">MPVRVILPSQLRRVASTHSLKSTASTLIDTNNGECDSVSTHDTVVDDYDDIPKFTSPFAKLTAPKMAISSSLRPFARRMSMPARRLSEHITATLVHHTPSSPFIHKEGDSFFTPRDHTRHLPVVEMKKVEEDEEELELVETK</sequence>
<comment type="caution">
    <text evidence="1">The sequence shown here is derived from an EMBL/GenBank/DDBJ whole genome shotgun (WGS) entry which is preliminary data.</text>
</comment>
<protein>
    <submittedName>
        <fullName evidence="1">Uncharacterized protein</fullName>
    </submittedName>
</protein>
<dbReference type="OrthoDB" id="10628044at2759"/>
<dbReference type="Proteomes" id="UP000775547">
    <property type="component" value="Unassembled WGS sequence"/>
</dbReference>
<dbReference type="AlphaFoldDB" id="A0A9P7FM73"/>